<sequence length="188" mass="21178">MSEPHKVDDLIAQLPSAEGKALPPVHSWNPPFCGDIDMRIARDGTWFYQGTPINRPAMVRLFSTILRKDEQGYVLVTPVEKVGIQVEDVPFVAVDCDVQGQGEGQVLRFITQVGDTVEADSHHPLRVTIDPVTGEPSPYVLVRDQLEALIHRNVFYRLVERIVPQLYEGAMWQGLWSNGTFFPIDRQA</sequence>
<evidence type="ECO:0000313" key="4">
    <source>
        <dbReference type="Proteomes" id="UP000616499"/>
    </source>
</evidence>
<dbReference type="EMBL" id="BMNW01000010">
    <property type="protein sequence ID" value="GGM24278.1"/>
    <property type="molecule type" value="Genomic_DNA"/>
</dbReference>
<evidence type="ECO:0000259" key="2">
    <source>
        <dbReference type="Pfam" id="PF21028"/>
    </source>
</evidence>
<name>A0ABQ2H221_9PSED</name>
<comment type="caution">
    <text evidence="3">The sequence shown here is derived from an EMBL/GenBank/DDBJ whole genome shotgun (WGS) entry which is preliminary data.</text>
</comment>
<dbReference type="PIRSF" id="PIRSF029557">
    <property type="entry name" value="UCP029557"/>
    <property type="match status" value="1"/>
</dbReference>
<dbReference type="InterPro" id="IPR023361">
    <property type="entry name" value="DUF1285_beta_roll_sf"/>
</dbReference>
<dbReference type="RefSeq" id="WP_188867791.1">
    <property type="nucleotide sequence ID" value="NZ_BMNW01000010.1"/>
</dbReference>
<dbReference type="Gene3D" id="2.30.270.10">
    <property type="entry name" value="duf1285 protein"/>
    <property type="match status" value="1"/>
</dbReference>
<organism evidence="3 4">
    <name type="scientific">Pseudomonas asuensis</name>
    <dbReference type="NCBI Taxonomy" id="1825787"/>
    <lineage>
        <taxon>Bacteria</taxon>
        <taxon>Pseudomonadati</taxon>
        <taxon>Pseudomonadota</taxon>
        <taxon>Gammaproteobacteria</taxon>
        <taxon>Pseudomonadales</taxon>
        <taxon>Pseudomonadaceae</taxon>
        <taxon>Pseudomonas</taxon>
    </lineage>
</organism>
<dbReference type="Pfam" id="PF06938">
    <property type="entry name" value="DUF1285_N"/>
    <property type="match status" value="1"/>
</dbReference>
<reference evidence="4" key="1">
    <citation type="journal article" date="2019" name="Int. J. Syst. Evol. Microbiol.">
        <title>The Global Catalogue of Microorganisms (GCM) 10K type strain sequencing project: providing services to taxonomists for standard genome sequencing and annotation.</title>
        <authorList>
            <consortium name="The Broad Institute Genomics Platform"/>
            <consortium name="The Broad Institute Genome Sequencing Center for Infectious Disease"/>
            <person name="Wu L."/>
            <person name="Ma J."/>
        </authorList>
    </citation>
    <scope>NUCLEOTIDE SEQUENCE [LARGE SCALE GENOMIC DNA]</scope>
    <source>
        <strain evidence="4">JCM 13501</strain>
    </source>
</reference>
<dbReference type="Proteomes" id="UP000616499">
    <property type="component" value="Unassembled WGS sequence"/>
</dbReference>
<evidence type="ECO:0008006" key="5">
    <source>
        <dbReference type="Google" id="ProtNLM"/>
    </source>
</evidence>
<gene>
    <name evidence="3" type="ORF">GCM10009425_38840</name>
</gene>
<dbReference type="Pfam" id="PF21028">
    <property type="entry name" value="DUF1285_C"/>
    <property type="match status" value="1"/>
</dbReference>
<dbReference type="Gene3D" id="3.10.540.10">
    <property type="entry name" value="duf1285 like domain"/>
    <property type="match status" value="1"/>
</dbReference>
<keyword evidence="4" id="KW-1185">Reference proteome</keyword>
<accession>A0ABQ2H221</accession>
<dbReference type="InterPro" id="IPR048342">
    <property type="entry name" value="DUF1285_C"/>
</dbReference>
<feature type="domain" description="DUF1285" evidence="2">
    <location>
        <begin position="90"/>
        <end position="184"/>
    </location>
</feature>
<proteinExistence type="predicted"/>
<dbReference type="InterPro" id="IPR010707">
    <property type="entry name" value="DUF1285"/>
</dbReference>
<evidence type="ECO:0000259" key="1">
    <source>
        <dbReference type="Pfam" id="PF06938"/>
    </source>
</evidence>
<dbReference type="InterPro" id="IPR048341">
    <property type="entry name" value="DUF1285_N"/>
</dbReference>
<evidence type="ECO:0000313" key="3">
    <source>
        <dbReference type="EMBL" id="GGM24278.1"/>
    </source>
</evidence>
<feature type="domain" description="DUF1285" evidence="1">
    <location>
        <begin position="23"/>
        <end position="89"/>
    </location>
</feature>
<protein>
    <recommendedName>
        <fullName evidence="5">DUF1285 domain-containing protein</fullName>
    </recommendedName>
</protein>